<feature type="non-terminal residue" evidence="1">
    <location>
        <position position="1"/>
    </location>
</feature>
<evidence type="ECO:0000313" key="1">
    <source>
        <dbReference type="EMBL" id="KKM80596.1"/>
    </source>
</evidence>
<dbReference type="AlphaFoldDB" id="A0A0F9L0T8"/>
<comment type="caution">
    <text evidence="1">The sequence shown here is derived from an EMBL/GenBank/DDBJ whole genome shotgun (WGS) entry which is preliminary data.</text>
</comment>
<gene>
    <name evidence="1" type="ORF">LCGC14_1338190</name>
</gene>
<accession>A0A0F9L0T8</accession>
<name>A0A0F9L0T8_9ZZZZ</name>
<evidence type="ECO:0008006" key="2">
    <source>
        <dbReference type="Google" id="ProtNLM"/>
    </source>
</evidence>
<proteinExistence type="predicted"/>
<dbReference type="EMBL" id="LAZR01008155">
    <property type="protein sequence ID" value="KKM80596.1"/>
    <property type="molecule type" value="Genomic_DNA"/>
</dbReference>
<sequence>HLDAVGMGRNRKKEMIEHLSAVPLCRICHMEIHTVGIEIFGDRHGLNVWRLNARMLARWLWEGLNL</sequence>
<protein>
    <recommendedName>
        <fullName evidence="2">DUF968 domain-containing protein</fullName>
    </recommendedName>
</protein>
<reference evidence="1" key="1">
    <citation type="journal article" date="2015" name="Nature">
        <title>Complex archaea that bridge the gap between prokaryotes and eukaryotes.</title>
        <authorList>
            <person name="Spang A."/>
            <person name="Saw J.H."/>
            <person name="Jorgensen S.L."/>
            <person name="Zaremba-Niedzwiedzka K."/>
            <person name="Martijn J."/>
            <person name="Lind A.E."/>
            <person name="van Eijk R."/>
            <person name="Schleper C."/>
            <person name="Guy L."/>
            <person name="Ettema T.J."/>
        </authorList>
    </citation>
    <scope>NUCLEOTIDE SEQUENCE</scope>
</reference>
<organism evidence="1">
    <name type="scientific">marine sediment metagenome</name>
    <dbReference type="NCBI Taxonomy" id="412755"/>
    <lineage>
        <taxon>unclassified sequences</taxon>
        <taxon>metagenomes</taxon>
        <taxon>ecological metagenomes</taxon>
    </lineage>
</organism>